<dbReference type="InterPro" id="IPR009297">
    <property type="entry name" value="DUF952"/>
</dbReference>
<evidence type="ECO:0000313" key="2">
    <source>
        <dbReference type="Proteomes" id="UP000051677"/>
    </source>
</evidence>
<dbReference type="Proteomes" id="UP000051677">
    <property type="component" value="Unassembled WGS sequence"/>
</dbReference>
<dbReference type="AlphaFoldDB" id="A0A0Q2UDN5"/>
<keyword evidence="1" id="KW-0808">Transferase</keyword>
<organism evidence="1 2">
    <name type="scientific">Mycobacterium gordonae</name>
    <dbReference type="NCBI Taxonomy" id="1778"/>
    <lineage>
        <taxon>Bacteria</taxon>
        <taxon>Bacillati</taxon>
        <taxon>Actinomycetota</taxon>
        <taxon>Actinomycetes</taxon>
        <taxon>Mycobacteriales</taxon>
        <taxon>Mycobacteriaceae</taxon>
        <taxon>Mycobacterium</taxon>
    </lineage>
</organism>
<evidence type="ECO:0000313" key="1">
    <source>
        <dbReference type="EMBL" id="KQH78712.1"/>
    </source>
</evidence>
<dbReference type="Gene3D" id="3.20.170.20">
    <property type="entry name" value="Protein of unknown function DUF952"/>
    <property type="match status" value="1"/>
</dbReference>
<gene>
    <name evidence="1" type="ORF">AO501_32380</name>
</gene>
<dbReference type="EMBL" id="LKTM01000179">
    <property type="protein sequence ID" value="KQH78712.1"/>
    <property type="molecule type" value="Genomic_DNA"/>
</dbReference>
<reference evidence="1 2" key="1">
    <citation type="submission" date="2015-10" db="EMBL/GenBank/DDBJ databases">
        <title>Mycobacterium gordonae draft genome assembly.</title>
        <authorList>
            <person name="Ustinova V."/>
            <person name="Smirnova T."/>
            <person name="Blagodatskikh K."/>
            <person name="Varlamov D."/>
            <person name="Larionova E."/>
            <person name="Chernousova L."/>
        </authorList>
    </citation>
    <scope>NUCLEOTIDE SEQUENCE [LARGE SCALE GENOMIC DNA]</scope>
    <source>
        <strain evidence="1 2">CTRI 14-8773</strain>
    </source>
</reference>
<protein>
    <submittedName>
        <fullName evidence="1">Glutathione S-transferase</fullName>
    </submittedName>
</protein>
<comment type="caution">
    <text evidence="1">The sequence shown here is derived from an EMBL/GenBank/DDBJ whole genome shotgun (WGS) entry which is preliminary data.</text>
</comment>
<dbReference type="Pfam" id="PF06108">
    <property type="entry name" value="DUF952"/>
    <property type="match status" value="1"/>
</dbReference>
<name>A0A0Q2UDN5_MYCGO</name>
<dbReference type="PANTHER" id="PTHR34129:SF1">
    <property type="entry name" value="DUF952 DOMAIN-CONTAINING PROTEIN"/>
    <property type="match status" value="1"/>
</dbReference>
<dbReference type="SUPFAM" id="SSF56399">
    <property type="entry name" value="ADP-ribosylation"/>
    <property type="match status" value="1"/>
</dbReference>
<dbReference type="PANTHER" id="PTHR34129">
    <property type="entry name" value="BLR1139 PROTEIN"/>
    <property type="match status" value="1"/>
</dbReference>
<proteinExistence type="predicted"/>
<accession>A0A0Q2UDN5</accession>
<sequence>MTVSEIAAVLVRLCSEQEWSGAQERGFFPPESAGPEAEAFVHLSTIEQVHLPANRLYRGRGDMMLLYLDAAALDAPVRWERGVPTDPESMRFPHLYGPLPVQAVIKAVAYPPAADGSFPALRGAQDAT</sequence>
<dbReference type="STRING" id="1778.A9W97_14300"/>
<dbReference type="GO" id="GO:0016740">
    <property type="term" value="F:transferase activity"/>
    <property type="evidence" value="ECO:0007669"/>
    <property type="project" value="UniProtKB-KW"/>
</dbReference>